<feature type="chain" id="PRO_5018652845" description="Lipase" evidence="4">
    <location>
        <begin position="31"/>
        <end position="426"/>
    </location>
</feature>
<organism evidence="6 7">
    <name type="scientific">Cicer arietinum</name>
    <name type="common">Chickpea</name>
    <name type="synonym">Garbanzo</name>
    <dbReference type="NCBI Taxonomy" id="3827"/>
    <lineage>
        <taxon>Eukaryota</taxon>
        <taxon>Viridiplantae</taxon>
        <taxon>Streptophyta</taxon>
        <taxon>Embryophyta</taxon>
        <taxon>Tracheophyta</taxon>
        <taxon>Spermatophyta</taxon>
        <taxon>Magnoliopsida</taxon>
        <taxon>eudicotyledons</taxon>
        <taxon>Gunneridae</taxon>
        <taxon>Pentapetalae</taxon>
        <taxon>rosids</taxon>
        <taxon>fabids</taxon>
        <taxon>Fabales</taxon>
        <taxon>Fabaceae</taxon>
        <taxon>Papilionoideae</taxon>
        <taxon>50 kb inversion clade</taxon>
        <taxon>NPAAA clade</taxon>
        <taxon>Hologalegina</taxon>
        <taxon>IRL clade</taxon>
        <taxon>Cicereae</taxon>
        <taxon>Cicer</taxon>
    </lineage>
</organism>
<sequence>MVLLSLMHFSAFSLCFLVLTITTIPHQAQASSHGSFGRKQVGGYPTVDVGICASSVIVYGYKCQELQVTTKDGYILSLQRIPEGSGVGRTSDTRKQPVILQHGVLVDGMTWLMNPPEQNLPLILADNGFDVWIANTRGTRYSRRHVSLDPSNPAYWNWSWDELVTYDLPAVFDYVFSQTGQKINYVGHSLGTLIALASFSEKKLVNQLKSAALLSPIAYLSHMKTALGVIAAKSFLGEITKLFGLAEFDLNGLPVEAFLKSTCARPEINCYDLLTALTGLSLYMICKNCCLNSSTVDRFLMNEPQSTSTKNMVHLSQIVRRGVLAKFNYVRPDYNIMHYGEIFPPIYNLSNIPHDLPLFISYGGQDALSDVPDVENLLDMLKFHDVDKISVQFVKDYAHADYVMGFNAKDIVYNFVLSFFNGQVKT</sequence>
<evidence type="ECO:0000256" key="2">
    <source>
        <dbReference type="PIRNR" id="PIRNR000862"/>
    </source>
</evidence>
<dbReference type="Pfam" id="PF04083">
    <property type="entry name" value="Abhydro_lipase"/>
    <property type="match status" value="1"/>
</dbReference>
<name>A0A3Q7YEU8_CICAR</name>
<dbReference type="FunFam" id="3.40.50.1820:FF:000126">
    <property type="entry name" value="Lipase"/>
    <property type="match status" value="1"/>
</dbReference>
<dbReference type="STRING" id="3827.A0A3Q7YEU8"/>
<feature type="signal peptide" evidence="4">
    <location>
        <begin position="1"/>
        <end position="30"/>
    </location>
</feature>
<dbReference type="GeneID" id="101514430"/>
<evidence type="ECO:0000256" key="1">
    <source>
        <dbReference type="ARBA" id="ARBA00010701"/>
    </source>
</evidence>
<dbReference type="AlphaFoldDB" id="A0A3Q7YEU8"/>
<keyword evidence="2" id="KW-0442">Lipid degradation</keyword>
<keyword evidence="4" id="KW-0732">Signal</keyword>
<dbReference type="PANTHER" id="PTHR11005">
    <property type="entry name" value="LYSOSOMAL ACID LIPASE-RELATED"/>
    <property type="match status" value="1"/>
</dbReference>
<dbReference type="OrthoDB" id="9974421at2759"/>
<dbReference type="SUPFAM" id="SSF53474">
    <property type="entry name" value="alpha/beta-Hydrolases"/>
    <property type="match status" value="1"/>
</dbReference>
<feature type="domain" description="Partial AB-hydrolase lipase" evidence="5">
    <location>
        <begin position="58"/>
        <end position="114"/>
    </location>
</feature>
<evidence type="ECO:0000313" key="6">
    <source>
        <dbReference type="Proteomes" id="UP000087171"/>
    </source>
</evidence>
<feature type="active site" description="Charge relay system" evidence="3">
    <location>
        <position position="399"/>
    </location>
</feature>
<evidence type="ECO:0000259" key="5">
    <source>
        <dbReference type="Pfam" id="PF04083"/>
    </source>
</evidence>
<feature type="active site" description="Charge relay system" evidence="3">
    <location>
        <position position="366"/>
    </location>
</feature>
<keyword evidence="2" id="KW-0443">Lipid metabolism</keyword>
<proteinExistence type="inferred from homology"/>
<evidence type="ECO:0000256" key="3">
    <source>
        <dbReference type="PIRSR" id="PIRSR000862-1"/>
    </source>
</evidence>
<reference evidence="7" key="1">
    <citation type="submission" date="2025-08" db="UniProtKB">
        <authorList>
            <consortium name="RefSeq"/>
        </authorList>
    </citation>
    <scope>IDENTIFICATION</scope>
    <source>
        <tissue evidence="7">Etiolated seedlings</tissue>
    </source>
</reference>
<protein>
    <recommendedName>
        <fullName evidence="2">Lipase</fullName>
    </recommendedName>
</protein>
<dbReference type="PIRSF" id="PIRSF000862">
    <property type="entry name" value="Steryl_ester_lip"/>
    <property type="match status" value="1"/>
</dbReference>
<accession>A0A3Q7YEU8</accession>
<evidence type="ECO:0000256" key="4">
    <source>
        <dbReference type="SAM" id="SignalP"/>
    </source>
</evidence>
<feature type="active site" description="Nucleophile" evidence="3">
    <location>
        <position position="189"/>
    </location>
</feature>
<dbReference type="GO" id="GO:0016788">
    <property type="term" value="F:hydrolase activity, acting on ester bonds"/>
    <property type="evidence" value="ECO:0007669"/>
    <property type="project" value="InterPro"/>
</dbReference>
<dbReference type="RefSeq" id="XP_027193512.1">
    <property type="nucleotide sequence ID" value="XM_027337711.1"/>
</dbReference>
<dbReference type="GO" id="GO:0016042">
    <property type="term" value="P:lipid catabolic process"/>
    <property type="evidence" value="ECO:0007669"/>
    <property type="project" value="UniProtKB-KW"/>
</dbReference>
<dbReference type="InterPro" id="IPR006693">
    <property type="entry name" value="AB_hydrolase_lipase"/>
</dbReference>
<dbReference type="Gene3D" id="3.40.50.1820">
    <property type="entry name" value="alpha/beta hydrolase"/>
    <property type="match status" value="1"/>
</dbReference>
<keyword evidence="2" id="KW-0378">Hydrolase</keyword>
<dbReference type="InterPro" id="IPR025483">
    <property type="entry name" value="Lipase_euk"/>
</dbReference>
<keyword evidence="6" id="KW-1185">Reference proteome</keyword>
<dbReference type="Proteomes" id="UP000087171">
    <property type="component" value="Unplaced"/>
</dbReference>
<evidence type="ECO:0000313" key="7">
    <source>
        <dbReference type="RefSeq" id="XP_027193512.1"/>
    </source>
</evidence>
<comment type="similarity">
    <text evidence="1 2">Belongs to the AB hydrolase superfamily. Lipase family.</text>
</comment>
<dbReference type="InterPro" id="IPR029058">
    <property type="entry name" value="AB_hydrolase_fold"/>
</dbReference>
<gene>
    <name evidence="7" type="primary">LOC101514430</name>
</gene>